<dbReference type="PATRIC" id="fig|997874.3.peg.2108"/>
<dbReference type="Proteomes" id="UP000003741">
    <property type="component" value="Unassembled WGS sequence"/>
</dbReference>
<protein>
    <submittedName>
        <fullName evidence="1">Uncharacterized protein</fullName>
    </submittedName>
</protein>
<reference evidence="1 2" key="1">
    <citation type="submission" date="2012-02" db="EMBL/GenBank/DDBJ databases">
        <title>The Genome Sequence of Bacteroides cellulosilyticus CL02T12C19.</title>
        <authorList>
            <consortium name="The Broad Institute Genome Sequencing Platform"/>
            <person name="Earl A."/>
            <person name="Ward D."/>
            <person name="Feldgarden M."/>
            <person name="Gevers D."/>
            <person name="Zitomersky N.L."/>
            <person name="Coyne M.J."/>
            <person name="Comstock L.E."/>
            <person name="Young S.K."/>
            <person name="Zeng Q."/>
            <person name="Gargeya S."/>
            <person name="Fitzgerald M."/>
            <person name="Haas B."/>
            <person name="Abouelleil A."/>
            <person name="Alvarado L."/>
            <person name="Arachchi H.M."/>
            <person name="Berlin A."/>
            <person name="Chapman S.B."/>
            <person name="Gearin G."/>
            <person name="Goldberg J."/>
            <person name="Griggs A."/>
            <person name="Gujja S."/>
            <person name="Hansen M."/>
            <person name="Heiman D."/>
            <person name="Howarth C."/>
            <person name="Larimer J."/>
            <person name="Lui A."/>
            <person name="MacDonald P.J.P."/>
            <person name="McCowen C."/>
            <person name="Montmayeur A."/>
            <person name="Murphy C."/>
            <person name="Neiman D."/>
            <person name="Pearson M."/>
            <person name="Priest M."/>
            <person name="Roberts A."/>
            <person name="Saif S."/>
            <person name="Shea T."/>
            <person name="Sisk P."/>
            <person name="Stolte C."/>
            <person name="Sykes S."/>
            <person name="Wortman J."/>
            <person name="Nusbaum C."/>
            <person name="Birren B."/>
        </authorList>
    </citation>
    <scope>NUCLEOTIDE SEQUENCE [LARGE SCALE GENOMIC DNA]</scope>
    <source>
        <strain evidence="1 2">CL02T12C19</strain>
    </source>
</reference>
<dbReference type="HOGENOM" id="CLU_833282_0_0_10"/>
<proteinExistence type="predicted"/>
<dbReference type="Gene3D" id="1.50.10.20">
    <property type="match status" value="1"/>
</dbReference>
<evidence type="ECO:0000313" key="2">
    <source>
        <dbReference type="Proteomes" id="UP000003741"/>
    </source>
</evidence>
<accession>I9QSU8</accession>
<keyword evidence="2" id="KW-1185">Reference proteome</keyword>
<evidence type="ECO:0000313" key="1">
    <source>
        <dbReference type="EMBL" id="EIY32776.1"/>
    </source>
</evidence>
<comment type="caution">
    <text evidence="1">The sequence shown here is derived from an EMBL/GenBank/DDBJ whole genome shotgun (WGS) entry which is preliminary data.</text>
</comment>
<sequence length="333" mass="38437">MTFYNTYISEYLSTFTKKNNTMKKQLIDYIYTQLMRQDLSKLPCYLKGGTMEIFLFLALYSEIKGSEEARYMASIILADTHKKELNNQPYSLLKGRLGVSWGIQYLANKNILEVDDETMKFRSIGMQDCMSYRLLAPIAMSKDDLIFSSGIYMSQLRMPKDSSEEYTHNERIIILLDECERLLLHSIPLIYNPSEMPLSMLHSILYFLLQADKTGIYPFLTRKLLKYATQLYYKIINRGTLSDQYICLFLMNKSNTLLQEISDDQASIDFIANLGFYSLLYDTPQIFSSPFQLMHKNQAFTKYIKEQIQEGSLGISTLCGLGFGLLNMEGGIS</sequence>
<organism evidence="1 2">
    <name type="scientific">Bacteroides cellulosilyticus CL02T12C19</name>
    <dbReference type="NCBI Taxonomy" id="997874"/>
    <lineage>
        <taxon>Bacteria</taxon>
        <taxon>Pseudomonadati</taxon>
        <taxon>Bacteroidota</taxon>
        <taxon>Bacteroidia</taxon>
        <taxon>Bacteroidales</taxon>
        <taxon>Bacteroidaceae</taxon>
        <taxon>Bacteroides</taxon>
    </lineage>
</organism>
<dbReference type="EMBL" id="AGXG01000046">
    <property type="protein sequence ID" value="EIY32776.1"/>
    <property type="molecule type" value="Genomic_DNA"/>
</dbReference>
<dbReference type="AlphaFoldDB" id="I9QSU8"/>
<gene>
    <name evidence="1" type="ORF">HMPREF1062_02064</name>
</gene>
<name>I9QSU8_9BACE</name>